<keyword evidence="1" id="KW-0732">Signal</keyword>
<dbReference type="EMBL" id="AZBU02000010">
    <property type="protein sequence ID" value="TKR63606.1"/>
    <property type="molecule type" value="Genomic_DNA"/>
</dbReference>
<evidence type="ECO:0000313" key="3">
    <source>
        <dbReference type="Proteomes" id="UP000298663"/>
    </source>
</evidence>
<gene>
    <name evidence="2" type="ORF">L596_027416</name>
</gene>
<dbReference type="InterPro" id="IPR045860">
    <property type="entry name" value="Snake_toxin-like_sf"/>
</dbReference>
<reference evidence="2 3" key="1">
    <citation type="journal article" date="2015" name="Genome Biol.">
        <title>Comparative genomics of Steinernema reveals deeply conserved gene regulatory networks.</title>
        <authorList>
            <person name="Dillman A.R."/>
            <person name="Macchietto M."/>
            <person name="Porter C.F."/>
            <person name="Rogers A."/>
            <person name="Williams B."/>
            <person name="Antoshechkin I."/>
            <person name="Lee M.M."/>
            <person name="Goodwin Z."/>
            <person name="Lu X."/>
            <person name="Lewis E.E."/>
            <person name="Goodrich-Blair H."/>
            <person name="Stock S.P."/>
            <person name="Adams B.J."/>
            <person name="Sternberg P.W."/>
            <person name="Mortazavi A."/>
        </authorList>
    </citation>
    <scope>NUCLEOTIDE SEQUENCE [LARGE SCALE GENOMIC DNA]</scope>
    <source>
        <strain evidence="2 3">ALL</strain>
    </source>
</reference>
<dbReference type="SUPFAM" id="SSF57302">
    <property type="entry name" value="Snake toxin-like"/>
    <property type="match status" value="1"/>
</dbReference>
<reference evidence="2 3" key="2">
    <citation type="journal article" date="2019" name="G3 (Bethesda)">
        <title>Hybrid Assembly of the Genome of the Entomopathogenic Nematode Steinernema carpocapsae Identifies the X-Chromosome.</title>
        <authorList>
            <person name="Serra L."/>
            <person name="Macchietto M."/>
            <person name="Macias-Munoz A."/>
            <person name="McGill C.J."/>
            <person name="Rodriguez I.M."/>
            <person name="Rodriguez B."/>
            <person name="Murad R."/>
            <person name="Mortazavi A."/>
        </authorList>
    </citation>
    <scope>NUCLEOTIDE SEQUENCE [LARGE SCALE GENOMIC DNA]</scope>
    <source>
        <strain evidence="2 3">ALL</strain>
    </source>
</reference>
<feature type="chain" id="PRO_5020455233" description="UPAR/Ly6 domain-containing protein" evidence="1">
    <location>
        <begin position="22"/>
        <end position="135"/>
    </location>
</feature>
<proteinExistence type="predicted"/>
<dbReference type="Proteomes" id="UP000298663">
    <property type="component" value="Unassembled WGS sequence"/>
</dbReference>
<comment type="caution">
    <text evidence="2">The sequence shown here is derived from an EMBL/GenBank/DDBJ whole genome shotgun (WGS) entry which is preliminary data.</text>
</comment>
<name>A0A4U5M488_STECR</name>
<accession>A0A4U5M488</accession>
<feature type="signal peptide" evidence="1">
    <location>
        <begin position="1"/>
        <end position="21"/>
    </location>
</feature>
<evidence type="ECO:0000313" key="2">
    <source>
        <dbReference type="EMBL" id="TKR63606.1"/>
    </source>
</evidence>
<evidence type="ECO:0000256" key="1">
    <source>
        <dbReference type="SAM" id="SignalP"/>
    </source>
</evidence>
<protein>
    <recommendedName>
        <fullName evidence="4">UPAR/Ly6 domain-containing protein</fullName>
    </recommendedName>
</protein>
<organism evidence="2 3">
    <name type="scientific">Steinernema carpocapsae</name>
    <name type="common">Entomopathogenic nematode</name>
    <dbReference type="NCBI Taxonomy" id="34508"/>
    <lineage>
        <taxon>Eukaryota</taxon>
        <taxon>Metazoa</taxon>
        <taxon>Ecdysozoa</taxon>
        <taxon>Nematoda</taxon>
        <taxon>Chromadorea</taxon>
        <taxon>Rhabditida</taxon>
        <taxon>Tylenchina</taxon>
        <taxon>Panagrolaimomorpha</taxon>
        <taxon>Strongyloidoidea</taxon>
        <taxon>Steinernematidae</taxon>
        <taxon>Steinernema</taxon>
    </lineage>
</organism>
<evidence type="ECO:0008006" key="4">
    <source>
        <dbReference type="Google" id="ProtNLM"/>
    </source>
</evidence>
<dbReference type="AlphaFoldDB" id="A0A4U5M488"/>
<keyword evidence="3" id="KW-1185">Reference proteome</keyword>
<sequence length="135" mass="14292">MHSGILACVFVAILCVASVSSIKCYVDITTGADKKPEKELNCLSAKFCARKIAHVAGAERGAAYFCSDEKSEIVCKESKNAKKVDGITKSGHEELCCETDMCNSYEAPRGTEISAAGLSTFLGVAIAVPCAFLMI</sequence>